<evidence type="ECO:0000313" key="8">
    <source>
        <dbReference type="EMBL" id="SFX29239.1"/>
    </source>
</evidence>
<dbReference type="EMBL" id="FPJW01000003">
    <property type="protein sequence ID" value="SFX29239.1"/>
    <property type="molecule type" value="Genomic_DNA"/>
</dbReference>
<keyword evidence="9" id="KW-1185">Reference proteome</keyword>
<dbReference type="PANTHER" id="PTHR12992">
    <property type="entry name" value="NUDIX HYDROLASE"/>
    <property type="match status" value="1"/>
</dbReference>
<dbReference type="STRING" id="1122209.SAMN02745752_01101"/>
<dbReference type="Gene3D" id="3.90.79.10">
    <property type="entry name" value="Nucleoside Triphosphate Pyrophosphohydrolase"/>
    <property type="match status" value="1"/>
</dbReference>
<dbReference type="PANTHER" id="PTHR12992:SF11">
    <property type="entry name" value="MITOCHONDRIAL COENZYME A DIPHOSPHATASE NUDT8"/>
    <property type="match status" value="1"/>
</dbReference>
<dbReference type="InterPro" id="IPR045121">
    <property type="entry name" value="CoAse"/>
</dbReference>
<comment type="cofactor">
    <cofactor evidence="2">
        <name>Mg(2+)</name>
        <dbReference type="ChEBI" id="CHEBI:18420"/>
    </cofactor>
</comment>
<dbReference type="GO" id="GO:0046872">
    <property type="term" value="F:metal ion binding"/>
    <property type="evidence" value="ECO:0007669"/>
    <property type="project" value="UniProtKB-KW"/>
</dbReference>
<evidence type="ECO:0000256" key="1">
    <source>
        <dbReference type="ARBA" id="ARBA00001936"/>
    </source>
</evidence>
<evidence type="ECO:0000256" key="6">
    <source>
        <dbReference type="ARBA" id="ARBA00023211"/>
    </source>
</evidence>
<feature type="domain" description="Nudix hydrolase" evidence="7">
    <location>
        <begin position="21"/>
        <end position="152"/>
    </location>
</feature>
<sequence>MLNQLATALKNFQPQRLHWKLPEAAVLIPVTDGAEPSIIMTRRADHLNTHSGQVAFPGGKRDPEDANLAATALREAQEETGLQPDQVQLLGPLSDLVSLHGIKVTPWVGLVPESIELQPCEAELDAIFRVPVRWLLEDPRSHTDVIQVADTTFYVPSYPFGEFTIWGLSSMMLVELLRVGFNMDIDLHQQPSGRLVQRPVRPFPPR</sequence>
<keyword evidence="3" id="KW-0479">Metal-binding</keyword>
<dbReference type="PROSITE" id="PS51462">
    <property type="entry name" value="NUDIX"/>
    <property type="match status" value="1"/>
</dbReference>
<keyword evidence="5" id="KW-0460">Magnesium</keyword>
<evidence type="ECO:0000313" key="9">
    <source>
        <dbReference type="Proteomes" id="UP000182350"/>
    </source>
</evidence>
<reference evidence="8 9" key="1">
    <citation type="submission" date="2016-11" db="EMBL/GenBank/DDBJ databases">
        <authorList>
            <person name="Jaros S."/>
            <person name="Januszkiewicz K."/>
            <person name="Wedrychowicz H."/>
        </authorList>
    </citation>
    <scope>NUCLEOTIDE SEQUENCE [LARGE SCALE GENOMIC DNA]</scope>
    <source>
        <strain evidence="8 9">DSM 21637</strain>
    </source>
</reference>
<dbReference type="NCBIfam" id="NF007980">
    <property type="entry name" value="PRK10707.1"/>
    <property type="match status" value="1"/>
</dbReference>
<dbReference type="SUPFAM" id="SSF55811">
    <property type="entry name" value="Nudix"/>
    <property type="match status" value="1"/>
</dbReference>
<dbReference type="CDD" id="cd03426">
    <property type="entry name" value="NUDIX_CoAse_Nudt7"/>
    <property type="match status" value="1"/>
</dbReference>
<keyword evidence="4" id="KW-0378">Hydrolase</keyword>
<dbReference type="AlphaFoldDB" id="A0A1K1VW48"/>
<dbReference type="GO" id="GO:0010945">
    <property type="term" value="F:coenzyme A diphosphatase activity"/>
    <property type="evidence" value="ECO:0007669"/>
    <property type="project" value="InterPro"/>
</dbReference>
<keyword evidence="6" id="KW-0464">Manganese</keyword>
<comment type="cofactor">
    <cofactor evidence="1">
        <name>Mn(2+)</name>
        <dbReference type="ChEBI" id="CHEBI:29035"/>
    </cofactor>
</comment>
<evidence type="ECO:0000259" key="7">
    <source>
        <dbReference type="PROSITE" id="PS51462"/>
    </source>
</evidence>
<proteinExistence type="predicted"/>
<dbReference type="Proteomes" id="UP000182350">
    <property type="component" value="Unassembled WGS sequence"/>
</dbReference>
<name>A0A1K1VW48_9GAMM</name>
<dbReference type="InterPro" id="IPR000086">
    <property type="entry name" value="NUDIX_hydrolase_dom"/>
</dbReference>
<dbReference type="OrthoDB" id="9802805at2"/>
<gene>
    <name evidence="8" type="ORF">SAMN02745752_01101</name>
</gene>
<accession>A0A1K1VW48</accession>
<dbReference type="Pfam" id="PF00293">
    <property type="entry name" value="NUDIX"/>
    <property type="match status" value="1"/>
</dbReference>
<evidence type="ECO:0000256" key="3">
    <source>
        <dbReference type="ARBA" id="ARBA00022723"/>
    </source>
</evidence>
<evidence type="ECO:0000256" key="4">
    <source>
        <dbReference type="ARBA" id="ARBA00022801"/>
    </source>
</evidence>
<organism evidence="8 9">
    <name type="scientific">Marinospirillum alkaliphilum DSM 21637</name>
    <dbReference type="NCBI Taxonomy" id="1122209"/>
    <lineage>
        <taxon>Bacteria</taxon>
        <taxon>Pseudomonadati</taxon>
        <taxon>Pseudomonadota</taxon>
        <taxon>Gammaproteobacteria</taxon>
        <taxon>Oceanospirillales</taxon>
        <taxon>Oceanospirillaceae</taxon>
        <taxon>Marinospirillum</taxon>
    </lineage>
</organism>
<evidence type="ECO:0000256" key="5">
    <source>
        <dbReference type="ARBA" id="ARBA00022842"/>
    </source>
</evidence>
<evidence type="ECO:0000256" key="2">
    <source>
        <dbReference type="ARBA" id="ARBA00001946"/>
    </source>
</evidence>
<dbReference type="RefSeq" id="WP_072325354.1">
    <property type="nucleotide sequence ID" value="NZ_FPJW01000003.1"/>
</dbReference>
<protein>
    <submittedName>
        <fullName evidence="8">8-oxo-dGTP pyrophosphatase MutT, NUDIX family</fullName>
    </submittedName>
</protein>
<dbReference type="InterPro" id="IPR015797">
    <property type="entry name" value="NUDIX_hydrolase-like_dom_sf"/>
</dbReference>